<dbReference type="AlphaFoldDB" id="A0A371X3E1"/>
<accession>A0A371X3E1</accession>
<keyword evidence="4" id="KW-0862">Zinc</keyword>
<proteinExistence type="inferred from homology"/>
<comment type="caution">
    <text evidence="6">The sequence shown here is derived from an EMBL/GenBank/DDBJ whole genome shotgun (WGS) entry which is preliminary data.</text>
</comment>
<gene>
    <name evidence="6" type="ORF">DYI37_09855</name>
</gene>
<dbReference type="Proteomes" id="UP000264310">
    <property type="component" value="Unassembled WGS sequence"/>
</dbReference>
<evidence type="ECO:0000256" key="3">
    <source>
        <dbReference type="ARBA" id="ARBA00022723"/>
    </source>
</evidence>
<dbReference type="EMBL" id="QURL01000004">
    <property type="protein sequence ID" value="RFC63747.1"/>
    <property type="molecule type" value="Genomic_DNA"/>
</dbReference>
<keyword evidence="3" id="KW-0479">Metal-binding</keyword>
<dbReference type="OrthoDB" id="9781588at2"/>
<reference evidence="6 7" key="1">
    <citation type="submission" date="2018-08" db="EMBL/GenBank/DDBJ databases">
        <title>Fulvimarina sp. 85, whole genome shotgun sequence.</title>
        <authorList>
            <person name="Tuo L."/>
        </authorList>
    </citation>
    <scope>NUCLEOTIDE SEQUENCE [LARGE SCALE GENOMIC DNA]</scope>
    <source>
        <strain evidence="6 7">85</strain>
    </source>
</reference>
<dbReference type="CDD" id="cd08255">
    <property type="entry name" value="2-desacetyl-2-hydroxyethyl_bacteriochlorophyllide_like"/>
    <property type="match status" value="1"/>
</dbReference>
<dbReference type="InterPro" id="IPR036291">
    <property type="entry name" value="NAD(P)-bd_dom_sf"/>
</dbReference>
<evidence type="ECO:0000313" key="7">
    <source>
        <dbReference type="Proteomes" id="UP000264310"/>
    </source>
</evidence>
<evidence type="ECO:0000256" key="1">
    <source>
        <dbReference type="ARBA" id="ARBA00001947"/>
    </source>
</evidence>
<evidence type="ECO:0000256" key="2">
    <source>
        <dbReference type="ARBA" id="ARBA00008072"/>
    </source>
</evidence>
<evidence type="ECO:0000313" key="6">
    <source>
        <dbReference type="EMBL" id="RFC63747.1"/>
    </source>
</evidence>
<protein>
    <submittedName>
        <fullName evidence="6">Dehydrogenase</fullName>
    </submittedName>
</protein>
<sequence length="323" mass="33993">MDAHALWLEAPNHPALRPLSLPAPGPSEALVAARFSAISRGTERLVSAGQVPPSEYERMRAPFQSGEFPFPVSYGYCLAGLVEDGPPGWLGRSVFCLCPHQSHAVLPVEALRPVPEDVPLSRAVLAANMETALNIVWDASVQPGDTVAVVGAGTVGLLTAYFAAAIPGTSVTLVDIDDAKAGPARALGLSFVGPDSAPSDCDIVIHASASASGLSTAIACAGFEARIVEASWYGERAIEVPLGGAFHSRRLSLIGSQVGHLPSARRARWTHARRLDLALSLLADERLDVLISGETPFAELPGAYLGILDDPATLCHRIRYEKA</sequence>
<evidence type="ECO:0000256" key="4">
    <source>
        <dbReference type="ARBA" id="ARBA00022833"/>
    </source>
</evidence>
<keyword evidence="7" id="KW-1185">Reference proteome</keyword>
<organism evidence="6 7">
    <name type="scientific">Fulvimarina endophytica</name>
    <dbReference type="NCBI Taxonomy" id="2293836"/>
    <lineage>
        <taxon>Bacteria</taxon>
        <taxon>Pseudomonadati</taxon>
        <taxon>Pseudomonadota</taxon>
        <taxon>Alphaproteobacteria</taxon>
        <taxon>Hyphomicrobiales</taxon>
        <taxon>Aurantimonadaceae</taxon>
        <taxon>Fulvimarina</taxon>
    </lineage>
</organism>
<comment type="similarity">
    <text evidence="2">Belongs to the zinc-containing alcohol dehydrogenase family.</text>
</comment>
<dbReference type="GO" id="GO:0016491">
    <property type="term" value="F:oxidoreductase activity"/>
    <property type="evidence" value="ECO:0007669"/>
    <property type="project" value="UniProtKB-KW"/>
</dbReference>
<dbReference type="Gene3D" id="3.40.50.720">
    <property type="entry name" value="NAD(P)-binding Rossmann-like Domain"/>
    <property type="match status" value="1"/>
</dbReference>
<dbReference type="GO" id="GO:0046872">
    <property type="term" value="F:metal ion binding"/>
    <property type="evidence" value="ECO:0007669"/>
    <property type="project" value="UniProtKB-KW"/>
</dbReference>
<dbReference type="SUPFAM" id="SSF50129">
    <property type="entry name" value="GroES-like"/>
    <property type="match status" value="1"/>
</dbReference>
<name>A0A371X3E1_9HYPH</name>
<dbReference type="PANTHER" id="PTHR43350:SF19">
    <property type="entry name" value="D-GULOSIDE 3-DEHYDROGENASE"/>
    <property type="match status" value="1"/>
</dbReference>
<keyword evidence="5" id="KW-0560">Oxidoreductase</keyword>
<dbReference type="SUPFAM" id="SSF51735">
    <property type="entry name" value="NAD(P)-binding Rossmann-fold domains"/>
    <property type="match status" value="1"/>
</dbReference>
<evidence type="ECO:0000256" key="5">
    <source>
        <dbReference type="ARBA" id="ARBA00023002"/>
    </source>
</evidence>
<dbReference type="InterPro" id="IPR011032">
    <property type="entry name" value="GroES-like_sf"/>
</dbReference>
<comment type="cofactor">
    <cofactor evidence="1">
        <name>Zn(2+)</name>
        <dbReference type="ChEBI" id="CHEBI:29105"/>
    </cofactor>
</comment>
<dbReference type="Gene3D" id="3.90.180.10">
    <property type="entry name" value="Medium-chain alcohol dehydrogenases, catalytic domain"/>
    <property type="match status" value="1"/>
</dbReference>
<dbReference type="PANTHER" id="PTHR43350">
    <property type="entry name" value="NAD-DEPENDENT ALCOHOL DEHYDROGENASE"/>
    <property type="match status" value="1"/>
</dbReference>